<dbReference type="AlphaFoldDB" id="A0A4P7PT90"/>
<accession>A0A4P7PT90</accession>
<evidence type="ECO:0000259" key="1">
    <source>
        <dbReference type="PROSITE" id="PS51186"/>
    </source>
</evidence>
<dbReference type="PANTHER" id="PTHR13355:SF11">
    <property type="entry name" value="GLUCOSAMINE 6-PHOSPHATE N-ACETYLTRANSFERASE"/>
    <property type="match status" value="1"/>
</dbReference>
<keyword evidence="3" id="KW-1185">Reference proteome</keyword>
<dbReference type="KEGG" id="fsn:GS03_00568"/>
<dbReference type="Gene3D" id="3.40.630.30">
    <property type="match status" value="1"/>
</dbReference>
<name>A0A4P7PT90_9FLAO</name>
<evidence type="ECO:0000313" key="3">
    <source>
        <dbReference type="Proteomes" id="UP000296862"/>
    </source>
</evidence>
<organism evidence="2 3">
    <name type="scientific">Flavobacterium sangjuense</name>
    <dbReference type="NCBI Taxonomy" id="2518177"/>
    <lineage>
        <taxon>Bacteria</taxon>
        <taxon>Pseudomonadati</taxon>
        <taxon>Bacteroidota</taxon>
        <taxon>Flavobacteriia</taxon>
        <taxon>Flavobacteriales</taxon>
        <taxon>Flavobacteriaceae</taxon>
        <taxon>Flavobacterium</taxon>
    </lineage>
</organism>
<feature type="domain" description="N-acetyltransferase" evidence="1">
    <location>
        <begin position="8"/>
        <end position="148"/>
    </location>
</feature>
<dbReference type="SUPFAM" id="SSF55729">
    <property type="entry name" value="Acyl-CoA N-acyltransferases (Nat)"/>
    <property type="match status" value="1"/>
</dbReference>
<dbReference type="PROSITE" id="PS51186">
    <property type="entry name" value="GNAT"/>
    <property type="match status" value="1"/>
</dbReference>
<evidence type="ECO:0000313" key="2">
    <source>
        <dbReference type="EMBL" id="QBZ97083.1"/>
    </source>
</evidence>
<proteinExistence type="predicted"/>
<dbReference type="InterPro" id="IPR000182">
    <property type="entry name" value="GNAT_dom"/>
</dbReference>
<dbReference type="GO" id="GO:0004343">
    <property type="term" value="F:glucosamine 6-phosphate N-acetyltransferase activity"/>
    <property type="evidence" value="ECO:0007669"/>
    <property type="project" value="TreeGrafter"/>
</dbReference>
<dbReference type="InterPro" id="IPR016181">
    <property type="entry name" value="Acyl_CoA_acyltransferase"/>
</dbReference>
<dbReference type="InterPro" id="IPR039143">
    <property type="entry name" value="GNPNAT1-like"/>
</dbReference>
<dbReference type="RefSeq" id="WP_136151058.1">
    <property type="nucleotide sequence ID" value="NZ_CP038810.1"/>
</dbReference>
<dbReference type="PANTHER" id="PTHR13355">
    <property type="entry name" value="GLUCOSAMINE 6-PHOSPHATE N-ACETYLTRANSFERASE"/>
    <property type="match status" value="1"/>
</dbReference>
<dbReference type="CDD" id="cd04301">
    <property type="entry name" value="NAT_SF"/>
    <property type="match status" value="1"/>
</dbReference>
<dbReference type="EMBL" id="CP038810">
    <property type="protein sequence ID" value="QBZ97083.1"/>
    <property type="molecule type" value="Genomic_DNA"/>
</dbReference>
<dbReference type="Proteomes" id="UP000296862">
    <property type="component" value="Chromosome"/>
</dbReference>
<dbReference type="Pfam" id="PF13673">
    <property type="entry name" value="Acetyltransf_10"/>
    <property type="match status" value="1"/>
</dbReference>
<dbReference type="OrthoDB" id="9796171at2"/>
<gene>
    <name evidence="2" type="ORF">GS03_00568</name>
</gene>
<reference evidence="2 3" key="1">
    <citation type="submission" date="2019-04" db="EMBL/GenBank/DDBJ databases">
        <title>Flavobacterium sp. GS03.</title>
        <authorList>
            <person name="Kim H."/>
        </authorList>
    </citation>
    <scope>NUCLEOTIDE SEQUENCE [LARGE SCALE GENOMIC DNA]</scope>
    <source>
        <strain evidence="2 3">GS03</strain>
    </source>
</reference>
<protein>
    <recommendedName>
        <fullName evidence="1">N-acetyltransferase domain-containing protein</fullName>
    </recommendedName>
</protein>
<sequence length="148" mass="17631">MNLEWKIRLFEALTITELYNLLQLRSEVFIVEQNCVYQDIDHKDQKALHLIGEDNGQIVAYARLFKPKDYFEEASIGRVVVKPSYRDKKLGHILMREAIYYVKHQIRETKITISAQLYLKSFYESHGFIQTSEMYLEDDIPHIEMKRS</sequence>